<dbReference type="AlphaFoldDB" id="A0AAV7KB08"/>
<evidence type="ECO:0000313" key="2">
    <source>
        <dbReference type="Proteomes" id="UP001165289"/>
    </source>
</evidence>
<protein>
    <submittedName>
        <fullName evidence="1">Uncharacterized protein</fullName>
    </submittedName>
</protein>
<organism evidence="1 2">
    <name type="scientific">Oopsacas minuta</name>
    <dbReference type="NCBI Taxonomy" id="111878"/>
    <lineage>
        <taxon>Eukaryota</taxon>
        <taxon>Metazoa</taxon>
        <taxon>Porifera</taxon>
        <taxon>Hexactinellida</taxon>
        <taxon>Hexasterophora</taxon>
        <taxon>Lyssacinosida</taxon>
        <taxon>Leucopsacidae</taxon>
        <taxon>Oopsacas</taxon>
    </lineage>
</organism>
<reference evidence="1 2" key="1">
    <citation type="journal article" date="2023" name="BMC Biol.">
        <title>The compact genome of the sponge Oopsacas minuta (Hexactinellida) is lacking key metazoan core genes.</title>
        <authorList>
            <person name="Santini S."/>
            <person name="Schenkelaars Q."/>
            <person name="Jourda C."/>
            <person name="Duchesne M."/>
            <person name="Belahbib H."/>
            <person name="Rocher C."/>
            <person name="Selva M."/>
            <person name="Riesgo A."/>
            <person name="Vervoort M."/>
            <person name="Leys S.P."/>
            <person name="Kodjabachian L."/>
            <person name="Le Bivic A."/>
            <person name="Borchiellini C."/>
            <person name="Claverie J.M."/>
            <person name="Renard E."/>
        </authorList>
    </citation>
    <scope>NUCLEOTIDE SEQUENCE [LARGE SCALE GENOMIC DNA]</scope>
    <source>
        <strain evidence="1">SPO-2</strain>
    </source>
</reference>
<gene>
    <name evidence="1" type="ORF">LOD99_11052</name>
</gene>
<comment type="caution">
    <text evidence="1">The sequence shown here is derived from an EMBL/GenBank/DDBJ whole genome shotgun (WGS) entry which is preliminary data.</text>
</comment>
<sequence>MDKKERILENYFSKVPIEATQIVHKPDSTELSLISDQTYDSHKEVHTSSAHPTHQPFTLQNAKESSTLLMTNSASSTQFHTGTFHQVELIPQNTETSISESNISSKEVHSDIPTIYSTDKWLEKENVSLAVL</sequence>
<proteinExistence type="predicted"/>
<accession>A0AAV7KB08</accession>
<name>A0AAV7KB08_9METZ</name>
<dbReference type="Proteomes" id="UP001165289">
    <property type="component" value="Unassembled WGS sequence"/>
</dbReference>
<keyword evidence="2" id="KW-1185">Reference proteome</keyword>
<dbReference type="EMBL" id="JAKMXF010000093">
    <property type="protein sequence ID" value="KAI6658363.1"/>
    <property type="molecule type" value="Genomic_DNA"/>
</dbReference>
<evidence type="ECO:0000313" key="1">
    <source>
        <dbReference type="EMBL" id="KAI6658363.1"/>
    </source>
</evidence>